<comment type="caution">
    <text evidence="1">The sequence shown here is derived from an EMBL/GenBank/DDBJ whole genome shotgun (WGS) entry which is preliminary data.</text>
</comment>
<protein>
    <submittedName>
        <fullName evidence="1">Uncharacterized protein</fullName>
    </submittedName>
</protein>
<dbReference type="Proteomes" id="UP001055811">
    <property type="component" value="Linkage Group LG03"/>
</dbReference>
<evidence type="ECO:0000313" key="2">
    <source>
        <dbReference type="Proteomes" id="UP001055811"/>
    </source>
</evidence>
<organism evidence="1 2">
    <name type="scientific">Cichorium intybus</name>
    <name type="common">Chicory</name>
    <dbReference type="NCBI Taxonomy" id="13427"/>
    <lineage>
        <taxon>Eukaryota</taxon>
        <taxon>Viridiplantae</taxon>
        <taxon>Streptophyta</taxon>
        <taxon>Embryophyta</taxon>
        <taxon>Tracheophyta</taxon>
        <taxon>Spermatophyta</taxon>
        <taxon>Magnoliopsida</taxon>
        <taxon>eudicotyledons</taxon>
        <taxon>Gunneridae</taxon>
        <taxon>Pentapetalae</taxon>
        <taxon>asterids</taxon>
        <taxon>campanulids</taxon>
        <taxon>Asterales</taxon>
        <taxon>Asteraceae</taxon>
        <taxon>Cichorioideae</taxon>
        <taxon>Cichorieae</taxon>
        <taxon>Cichoriinae</taxon>
        <taxon>Cichorium</taxon>
    </lineage>
</organism>
<reference evidence="1 2" key="2">
    <citation type="journal article" date="2022" name="Mol. Ecol. Resour.">
        <title>The genomes of chicory, endive, great burdock and yacon provide insights into Asteraceae paleo-polyploidization history and plant inulin production.</title>
        <authorList>
            <person name="Fan W."/>
            <person name="Wang S."/>
            <person name="Wang H."/>
            <person name="Wang A."/>
            <person name="Jiang F."/>
            <person name="Liu H."/>
            <person name="Zhao H."/>
            <person name="Xu D."/>
            <person name="Zhang Y."/>
        </authorList>
    </citation>
    <scope>NUCLEOTIDE SEQUENCE [LARGE SCALE GENOMIC DNA]</scope>
    <source>
        <strain evidence="2">cv. Punajuju</strain>
        <tissue evidence="1">Leaves</tissue>
    </source>
</reference>
<reference evidence="2" key="1">
    <citation type="journal article" date="2022" name="Mol. Ecol. Resour.">
        <title>The genomes of chicory, endive, great burdock and yacon provide insights into Asteraceae palaeo-polyploidization history and plant inulin production.</title>
        <authorList>
            <person name="Fan W."/>
            <person name="Wang S."/>
            <person name="Wang H."/>
            <person name="Wang A."/>
            <person name="Jiang F."/>
            <person name="Liu H."/>
            <person name="Zhao H."/>
            <person name="Xu D."/>
            <person name="Zhang Y."/>
        </authorList>
    </citation>
    <scope>NUCLEOTIDE SEQUENCE [LARGE SCALE GENOMIC DNA]</scope>
    <source>
        <strain evidence="2">cv. Punajuju</strain>
    </source>
</reference>
<name>A0ACB9F954_CICIN</name>
<dbReference type="EMBL" id="CM042011">
    <property type="protein sequence ID" value="KAI3767216.1"/>
    <property type="molecule type" value="Genomic_DNA"/>
</dbReference>
<sequence>MTPSLPPLQPPTPLLLTRFAFLQEFHVICFVPMAYDVTEEMATTCSETTYILSKQINASMASSSSSPSSSAFSSRSWKYDVFLSFRGEDTRNTFVGHLYAALEHEGIYTYKDDETLPRGESIGPALLNAIEESQTAVVIFSKNYGDSSWCLDELAHIMKCRDMIGQIVMPIFYDVDPSEVLKQKRKYGEAFAKHELENKTKVESWRKALVDASNISGWEPKHIANGDESKGIKQIVVEILQKLHLATSSTNEDLVGMATRLQGLRSELQVGSGGVRMLGIWGVGGGGKTTLASSMYDEICRQFDGCCFVENIREESGRYGLGKLKEKILSEMEVNKARGGRRLINNRFRHQKVLIVLDDVDHLEQLKALAGSNDWFGDGSRVIITTRDQHLLTAHKVNVIHNIRLLNDDEALQLFCMHAPQDNRPLEDYEKLSKGVVSYAGGLPLALTVLSSFLCDKDIDEWKSALARLKEIPETDILEKLKISFDGLKQVEKQLFLDIACFFRRRYKDDAMKIFDYCGFHPVIGVKVLIQKALITISKYGMFNMHDLVQEMAYHIVTGEHPNRPEKHSRVFGKDIAEICAMDATTNFDMIEAIYVEDHAFCLPEHLPPIVANTKNLRWIKWRGDLSSPLLTNFPPRTLCCLILRDSPQTQLWEGYKALPNLKTIELYGLVNLIMTPNFDGLPNLERFILQGCPSLKEIHPSIVHLEKLVHLHLEICDSLKMFPRILGPKKLQTLSFVNCGELFNQHHNNMNNIGFGFFLKDLRDLNLEWCDLGDEEIVSAVWDLPNLIKLNLSANKFSRLNFSHLQLPRLKWLNVSWCEKLVELSELPSTIAVVYADYCTSLESVGDTSNWKWLWYVSLEGENKLGPHVGDMLLDSMLEGNASEDYFINLTLKHQVPKSFVGRLFSGRTITLHLSDDWYNDFCGLSLCVVTEMRFLYVDIVIKQEVDKDYLFELCHESNEAVEPEYDGTTTRVGYISFGSLRHTTLSNSSYTLISVSLVSMHEGKSYFGAQLVPRKSKRDQPQTTYVASDGELDIRPQPFKIIHDSKSSIKTTWRF</sequence>
<evidence type="ECO:0000313" key="1">
    <source>
        <dbReference type="EMBL" id="KAI3767216.1"/>
    </source>
</evidence>
<keyword evidence="2" id="KW-1185">Reference proteome</keyword>
<gene>
    <name evidence="1" type="ORF">L2E82_17304</name>
</gene>
<proteinExistence type="predicted"/>
<accession>A0ACB9F954</accession>